<reference evidence="1" key="1">
    <citation type="submission" date="2023-04" db="EMBL/GenBank/DDBJ databases">
        <title>A chromosome-level genome assembly of the parasitoid wasp Eretmocerus hayati.</title>
        <authorList>
            <person name="Zhong Y."/>
            <person name="Liu S."/>
            <person name="Liu Y."/>
        </authorList>
    </citation>
    <scope>NUCLEOTIDE SEQUENCE</scope>
    <source>
        <strain evidence="1">ZJU_SS_LIU_2023</strain>
    </source>
</reference>
<comment type="caution">
    <text evidence="1">The sequence shown here is derived from an EMBL/GenBank/DDBJ whole genome shotgun (WGS) entry which is preliminary data.</text>
</comment>
<evidence type="ECO:0000313" key="1">
    <source>
        <dbReference type="EMBL" id="KAJ8687764.1"/>
    </source>
</evidence>
<accession>A0ACC2PWV5</accession>
<gene>
    <name evidence="1" type="ORF">QAD02_023558</name>
</gene>
<sequence length="131" mass="14620">MKTSFALIFCVALIGICSSIETEDRALPNIQSGSNISQHLSSILSNEKRLTDYLNCLLDEPGTRCSPDALPMKRHTLQKALQSNCERCLTLEKNKPAVLEKIIAKYDKENIFLTKYKNEAEQLGVKIPAGH</sequence>
<dbReference type="Proteomes" id="UP001239111">
    <property type="component" value="Chromosome 1"/>
</dbReference>
<name>A0ACC2PWV5_9HYME</name>
<organism evidence="1 2">
    <name type="scientific">Eretmocerus hayati</name>
    <dbReference type="NCBI Taxonomy" id="131215"/>
    <lineage>
        <taxon>Eukaryota</taxon>
        <taxon>Metazoa</taxon>
        <taxon>Ecdysozoa</taxon>
        <taxon>Arthropoda</taxon>
        <taxon>Hexapoda</taxon>
        <taxon>Insecta</taxon>
        <taxon>Pterygota</taxon>
        <taxon>Neoptera</taxon>
        <taxon>Endopterygota</taxon>
        <taxon>Hymenoptera</taxon>
        <taxon>Apocrita</taxon>
        <taxon>Proctotrupomorpha</taxon>
        <taxon>Chalcidoidea</taxon>
        <taxon>Aphelinidae</taxon>
        <taxon>Aphelininae</taxon>
        <taxon>Eretmocerus</taxon>
    </lineage>
</organism>
<keyword evidence="2" id="KW-1185">Reference proteome</keyword>
<protein>
    <submittedName>
        <fullName evidence="1">Uncharacterized protein</fullName>
    </submittedName>
</protein>
<dbReference type="EMBL" id="CM056741">
    <property type="protein sequence ID" value="KAJ8687764.1"/>
    <property type="molecule type" value="Genomic_DNA"/>
</dbReference>
<proteinExistence type="predicted"/>
<evidence type="ECO:0000313" key="2">
    <source>
        <dbReference type="Proteomes" id="UP001239111"/>
    </source>
</evidence>